<keyword evidence="1" id="KW-0812">Transmembrane</keyword>
<sequence>MKRHDAHAAFIQNILQIVGVIMLIFGFFFFKPKIHTIFTAINLSIIEGGYFSVEGIRFFLEGRVQTVDGHGGFPPCSLKVSEGLSDLQTYGYTVNRSAPRWTSGTGGALRSQSSSCTVCSWW</sequence>
<evidence type="ECO:0000256" key="1">
    <source>
        <dbReference type="SAM" id="Phobius"/>
    </source>
</evidence>
<evidence type="ECO:0000313" key="2">
    <source>
        <dbReference type="EMBL" id="CDW18567.1"/>
    </source>
</evidence>
<name>A0A0K2SYW2_LEPSM</name>
<feature type="transmembrane region" description="Helical" evidence="1">
    <location>
        <begin position="6"/>
        <end position="30"/>
    </location>
</feature>
<reference evidence="2" key="1">
    <citation type="submission" date="2014-05" db="EMBL/GenBank/DDBJ databases">
        <authorList>
            <person name="Chronopoulou M."/>
        </authorList>
    </citation>
    <scope>NUCLEOTIDE SEQUENCE</scope>
    <source>
        <tissue evidence="2">Whole organism</tissue>
    </source>
</reference>
<organism evidence="2">
    <name type="scientific">Lepeophtheirus salmonis</name>
    <name type="common">Salmon louse</name>
    <name type="synonym">Caligus salmonis</name>
    <dbReference type="NCBI Taxonomy" id="72036"/>
    <lineage>
        <taxon>Eukaryota</taxon>
        <taxon>Metazoa</taxon>
        <taxon>Ecdysozoa</taxon>
        <taxon>Arthropoda</taxon>
        <taxon>Crustacea</taxon>
        <taxon>Multicrustacea</taxon>
        <taxon>Hexanauplia</taxon>
        <taxon>Copepoda</taxon>
        <taxon>Siphonostomatoida</taxon>
        <taxon>Caligidae</taxon>
        <taxon>Lepeophtheirus</taxon>
    </lineage>
</organism>
<keyword evidence="1" id="KW-0472">Membrane</keyword>
<dbReference type="AlphaFoldDB" id="A0A0K2SYW2"/>
<keyword evidence="1" id="KW-1133">Transmembrane helix</keyword>
<proteinExistence type="predicted"/>
<protein>
    <submittedName>
        <fullName evidence="2">Uncharacterized protein</fullName>
    </submittedName>
</protein>
<accession>A0A0K2SYW2</accession>
<dbReference type="EMBL" id="HACA01001206">
    <property type="protein sequence ID" value="CDW18567.1"/>
    <property type="molecule type" value="Transcribed_RNA"/>
</dbReference>